<dbReference type="RefSeq" id="WP_000633423.1">
    <property type="nucleotide sequence ID" value="NZ_AP024203.1"/>
</dbReference>
<dbReference type="Proteomes" id="UP001200271">
    <property type="component" value="Unassembled WGS sequence"/>
</dbReference>
<gene>
    <name evidence="2" type="ORF">LB359_17065</name>
</gene>
<keyword evidence="1" id="KW-0812">Transmembrane</keyword>
<proteinExistence type="predicted"/>
<feature type="transmembrane region" description="Helical" evidence="1">
    <location>
        <begin position="26"/>
        <end position="46"/>
    </location>
</feature>
<evidence type="ECO:0000313" key="2">
    <source>
        <dbReference type="EMBL" id="MCE3363951.1"/>
    </source>
</evidence>
<evidence type="ECO:0000313" key="3">
    <source>
        <dbReference type="Proteomes" id="UP001200271"/>
    </source>
</evidence>
<keyword evidence="1" id="KW-1133">Transmembrane helix</keyword>
<sequence>MITTIVLTLCTFVSWLLIPHKITRYILGTLFTLALTLTIIGITANMTNHWGMEKKVITSNKKEIFTGGPKNNPANILIINEIGKNTNNYVMVYRNHPKDKKPTTHFKPKMDKNNISESIKHQAKYEVKNTDKATQQTQKEVWVWKSDLYKSLLSFDESENELIQSTTTVTVPKDTWVIINAKKDK</sequence>
<reference evidence="2" key="1">
    <citation type="journal article" date="2021" name="Front Med (Lausanne)">
        <title>The Prevalence and Determinants of Fusidic Acid Resistance Among Methicillin-Resistant Staphylococcus aureus Clinical Isolates in China.</title>
        <authorList>
            <person name="Zhao H."/>
            <person name="Wang X."/>
            <person name="Wang B."/>
            <person name="Xu Y."/>
            <person name="Rao L."/>
            <person name="Wan B."/>
            <person name="Guo Y."/>
            <person name="Wu X."/>
            <person name="Yu J."/>
            <person name="Chen L."/>
            <person name="Li M."/>
            <person name="Yu F."/>
        </authorList>
    </citation>
    <scope>NUCLEOTIDE SEQUENCE</scope>
    <source>
        <strain evidence="2">NC-4</strain>
    </source>
</reference>
<name>A0AAW4YCU2_STAAU</name>
<dbReference type="AlphaFoldDB" id="A0AAW4YCU2"/>
<dbReference type="InterPro" id="IPR032083">
    <property type="entry name" value="DUF4811"/>
</dbReference>
<organism evidence="2 3">
    <name type="scientific">Staphylococcus aureus</name>
    <dbReference type="NCBI Taxonomy" id="1280"/>
    <lineage>
        <taxon>Bacteria</taxon>
        <taxon>Bacillati</taxon>
        <taxon>Bacillota</taxon>
        <taxon>Bacilli</taxon>
        <taxon>Bacillales</taxon>
        <taxon>Staphylococcaceae</taxon>
        <taxon>Staphylococcus</taxon>
    </lineage>
</organism>
<comment type="caution">
    <text evidence="2">The sequence shown here is derived from an EMBL/GenBank/DDBJ whole genome shotgun (WGS) entry which is preliminary data.</text>
</comment>
<evidence type="ECO:0000256" key="1">
    <source>
        <dbReference type="SAM" id="Phobius"/>
    </source>
</evidence>
<reference evidence="2" key="2">
    <citation type="submission" date="2023-08" db="EMBL/GenBank/DDBJ databases">
        <authorList>
            <person name="Zhao H."/>
            <person name="Wang X."/>
        </authorList>
    </citation>
    <scope>NUCLEOTIDE SEQUENCE</scope>
    <source>
        <strain evidence="2">NC-4</strain>
    </source>
</reference>
<dbReference type="Pfam" id="PF16069">
    <property type="entry name" value="DUF4811"/>
    <property type="match status" value="1"/>
</dbReference>
<dbReference type="EMBL" id="JAIUEN010000429">
    <property type="protein sequence ID" value="MCE3363951.1"/>
    <property type="molecule type" value="Genomic_DNA"/>
</dbReference>
<accession>A0AAW4YCU2</accession>
<protein>
    <submittedName>
        <fullName evidence="2">DUF4811 domain-containing protein</fullName>
    </submittedName>
</protein>
<keyword evidence="1" id="KW-0472">Membrane</keyword>